<protein>
    <submittedName>
        <fullName evidence="2">Uncharacterized protein</fullName>
    </submittedName>
</protein>
<accession>A0A915JDB7</accession>
<evidence type="ECO:0000313" key="1">
    <source>
        <dbReference type="Proteomes" id="UP000887565"/>
    </source>
</evidence>
<name>A0A915JDB7_ROMCU</name>
<dbReference type="WBParaSite" id="nRc.2.0.1.t24162-RA">
    <property type="protein sequence ID" value="nRc.2.0.1.t24162-RA"/>
    <property type="gene ID" value="nRc.2.0.1.g24162"/>
</dbReference>
<reference evidence="2" key="1">
    <citation type="submission" date="2022-11" db="UniProtKB">
        <authorList>
            <consortium name="WormBaseParasite"/>
        </authorList>
    </citation>
    <scope>IDENTIFICATION</scope>
</reference>
<dbReference type="Proteomes" id="UP000887565">
    <property type="component" value="Unplaced"/>
</dbReference>
<organism evidence="1 2">
    <name type="scientific">Romanomermis culicivorax</name>
    <name type="common">Nematode worm</name>
    <dbReference type="NCBI Taxonomy" id="13658"/>
    <lineage>
        <taxon>Eukaryota</taxon>
        <taxon>Metazoa</taxon>
        <taxon>Ecdysozoa</taxon>
        <taxon>Nematoda</taxon>
        <taxon>Enoplea</taxon>
        <taxon>Dorylaimia</taxon>
        <taxon>Mermithida</taxon>
        <taxon>Mermithoidea</taxon>
        <taxon>Mermithidae</taxon>
        <taxon>Romanomermis</taxon>
    </lineage>
</organism>
<sequence>MSSCNNANNVGKSGQIFFTIFANAFLCLLERHLASAVANLPKIKKNKLSDFKRTVVMRILTVMQYESCYGTQNPTKSPPYTFARAANQTANIKDVKIHLCDPEYALNTN</sequence>
<keyword evidence="1" id="KW-1185">Reference proteome</keyword>
<evidence type="ECO:0000313" key="2">
    <source>
        <dbReference type="WBParaSite" id="nRc.2.0.1.t24162-RA"/>
    </source>
</evidence>
<dbReference type="AlphaFoldDB" id="A0A915JDB7"/>
<proteinExistence type="predicted"/>